<protein>
    <submittedName>
        <fullName evidence="2">GNAT family N-acetyltransferase</fullName>
    </submittedName>
</protein>
<dbReference type="RefSeq" id="WP_213173913.1">
    <property type="nucleotide sequence ID" value="NZ_JAGQFT020000014.1"/>
</dbReference>
<accession>A0AAP2CEL3</accession>
<dbReference type="AlphaFoldDB" id="A0AAP2CEL3"/>
<name>A0AAP2CEL3_9GAMM</name>
<gene>
    <name evidence="2" type="ORF">KB893_016705</name>
</gene>
<dbReference type="Proteomes" id="UP000675747">
    <property type="component" value="Unassembled WGS sequence"/>
</dbReference>
<sequence length="192" mass="21120">MAEQHDVERDTIGTRRMRLRPFGRRDLGDLLALGGEARVVRHLLDNPLSGVADAAAFVLWDERMRSEHPGFGFWHASDRAGGFLGMFSLVPEADRDEVGIGARLLPRAWGRGYALEGGAALCGHGFATLGLRRIEGLCAPQNRSVPQLLERLGFTAAGESSQFGRPALRFLLAREDWRGVRGRRRAMSSIGD</sequence>
<dbReference type="Gene3D" id="3.40.630.30">
    <property type="match status" value="1"/>
</dbReference>
<dbReference type="PANTHER" id="PTHR43792">
    <property type="entry name" value="GNAT FAMILY, PUTATIVE (AFU_ORTHOLOGUE AFUA_3G00765)-RELATED-RELATED"/>
    <property type="match status" value="1"/>
</dbReference>
<evidence type="ECO:0000313" key="3">
    <source>
        <dbReference type="Proteomes" id="UP000675747"/>
    </source>
</evidence>
<dbReference type="InterPro" id="IPR051531">
    <property type="entry name" value="N-acetyltransferase"/>
</dbReference>
<dbReference type="InterPro" id="IPR000182">
    <property type="entry name" value="GNAT_dom"/>
</dbReference>
<dbReference type="PANTHER" id="PTHR43792:SF1">
    <property type="entry name" value="N-ACETYLTRANSFERASE DOMAIN-CONTAINING PROTEIN"/>
    <property type="match status" value="1"/>
</dbReference>
<organism evidence="2 3">
    <name type="scientific">Coralloluteibacterium stylophorae</name>
    <dbReference type="NCBI Taxonomy" id="1776034"/>
    <lineage>
        <taxon>Bacteria</taxon>
        <taxon>Pseudomonadati</taxon>
        <taxon>Pseudomonadota</taxon>
        <taxon>Gammaproteobacteria</taxon>
        <taxon>Lysobacterales</taxon>
        <taxon>Lysobacteraceae</taxon>
        <taxon>Coralloluteibacterium</taxon>
    </lineage>
</organism>
<dbReference type="GO" id="GO:0016747">
    <property type="term" value="F:acyltransferase activity, transferring groups other than amino-acyl groups"/>
    <property type="evidence" value="ECO:0007669"/>
    <property type="project" value="InterPro"/>
</dbReference>
<feature type="domain" description="N-acetyltransferase" evidence="1">
    <location>
        <begin position="16"/>
        <end position="155"/>
    </location>
</feature>
<dbReference type="InterPro" id="IPR016181">
    <property type="entry name" value="Acyl_CoA_acyltransferase"/>
</dbReference>
<dbReference type="EMBL" id="JAGQFT020000014">
    <property type="protein sequence ID" value="MBS7458784.1"/>
    <property type="molecule type" value="Genomic_DNA"/>
</dbReference>
<dbReference type="Pfam" id="PF13302">
    <property type="entry name" value="Acetyltransf_3"/>
    <property type="match status" value="1"/>
</dbReference>
<proteinExistence type="predicted"/>
<reference evidence="2 3" key="1">
    <citation type="journal article" date="2021" name="Microbiol. Resour. Announc.">
        <title>Draft Genome Sequence of Coralloluteibacterium stylophorae LMG 29479T.</title>
        <authorList>
            <person name="Karlyshev A.V."/>
            <person name="Kudryashova E.B."/>
            <person name="Ariskina E.V."/>
            <person name="Conroy A.P."/>
            <person name="Abidueva E.Y."/>
        </authorList>
    </citation>
    <scope>NUCLEOTIDE SEQUENCE [LARGE SCALE GENOMIC DNA]</scope>
    <source>
        <strain evidence="2 3">LMG 29479</strain>
    </source>
</reference>
<evidence type="ECO:0000313" key="2">
    <source>
        <dbReference type="EMBL" id="MBS7458784.1"/>
    </source>
</evidence>
<comment type="caution">
    <text evidence="2">The sequence shown here is derived from an EMBL/GenBank/DDBJ whole genome shotgun (WGS) entry which is preliminary data.</text>
</comment>
<dbReference type="SUPFAM" id="SSF55729">
    <property type="entry name" value="Acyl-CoA N-acyltransferases (Nat)"/>
    <property type="match status" value="1"/>
</dbReference>
<evidence type="ECO:0000259" key="1">
    <source>
        <dbReference type="Pfam" id="PF13302"/>
    </source>
</evidence>
<keyword evidence="3" id="KW-1185">Reference proteome</keyword>